<protein>
    <submittedName>
        <fullName evidence="3">XdhC family protein</fullName>
    </submittedName>
</protein>
<accession>A0A7Z0TXG8</accession>
<dbReference type="InterPro" id="IPR003777">
    <property type="entry name" value="XdhC_CoxI"/>
</dbReference>
<gene>
    <name evidence="3" type="ORF">H0E82_03210</name>
</gene>
<feature type="domain" description="XdhC- CoxI" evidence="1">
    <location>
        <begin position="26"/>
        <end position="85"/>
    </location>
</feature>
<dbReference type="InterPro" id="IPR052698">
    <property type="entry name" value="MoCofactor_Util/Proc"/>
</dbReference>
<dbReference type="EMBL" id="JACCJZ010000008">
    <property type="protein sequence ID" value="NYZ61775.1"/>
    <property type="molecule type" value="Genomic_DNA"/>
</dbReference>
<keyword evidence="4" id="KW-1185">Reference proteome</keyword>
<dbReference type="Proteomes" id="UP000589896">
    <property type="component" value="Unassembled WGS sequence"/>
</dbReference>
<evidence type="ECO:0000259" key="1">
    <source>
        <dbReference type="Pfam" id="PF02625"/>
    </source>
</evidence>
<dbReference type="Gene3D" id="3.40.50.720">
    <property type="entry name" value="NAD(P)-binding Rossmann-like Domain"/>
    <property type="match status" value="1"/>
</dbReference>
<evidence type="ECO:0000313" key="3">
    <source>
        <dbReference type="EMBL" id="NYZ61775.1"/>
    </source>
</evidence>
<organism evidence="3 4">
    <name type="scientific">Luteimonas deserti</name>
    <dbReference type="NCBI Taxonomy" id="2752306"/>
    <lineage>
        <taxon>Bacteria</taxon>
        <taxon>Pseudomonadati</taxon>
        <taxon>Pseudomonadota</taxon>
        <taxon>Gammaproteobacteria</taxon>
        <taxon>Lysobacterales</taxon>
        <taxon>Lysobacteraceae</taxon>
        <taxon>Luteimonas</taxon>
    </lineage>
</organism>
<evidence type="ECO:0000313" key="4">
    <source>
        <dbReference type="Proteomes" id="UP000589896"/>
    </source>
</evidence>
<name>A0A7Z0TXG8_9GAMM</name>
<reference evidence="3 4" key="1">
    <citation type="submission" date="2020-07" db="EMBL/GenBank/DDBJ databases">
        <title>isolation of Luteimonas sp. SJ-16.</title>
        <authorList>
            <person name="Huang X.-X."/>
            <person name="Xu L."/>
            <person name="Sun J.-Q."/>
        </authorList>
    </citation>
    <scope>NUCLEOTIDE SEQUENCE [LARGE SCALE GENOMIC DNA]</scope>
    <source>
        <strain evidence="3 4">SJ-16</strain>
    </source>
</reference>
<feature type="domain" description="XdhC Rossmann" evidence="2">
    <location>
        <begin position="184"/>
        <end position="320"/>
    </location>
</feature>
<dbReference type="InterPro" id="IPR027051">
    <property type="entry name" value="XdhC_Rossmann_dom"/>
</dbReference>
<dbReference type="Pfam" id="PF13478">
    <property type="entry name" value="XdhC_C"/>
    <property type="match status" value="1"/>
</dbReference>
<proteinExistence type="predicted"/>
<dbReference type="Pfam" id="PF02625">
    <property type="entry name" value="XdhC_CoxI"/>
    <property type="match status" value="1"/>
</dbReference>
<comment type="caution">
    <text evidence="3">The sequence shown here is derived from an EMBL/GenBank/DDBJ whole genome shotgun (WGS) entry which is preliminary data.</text>
</comment>
<dbReference type="AlphaFoldDB" id="A0A7Z0TXG8"/>
<evidence type="ECO:0000259" key="2">
    <source>
        <dbReference type="Pfam" id="PF13478"/>
    </source>
</evidence>
<dbReference type="PANTHER" id="PTHR30388">
    <property type="entry name" value="ALDEHYDE OXIDOREDUCTASE MOLYBDENUM COFACTOR ASSEMBLY PROTEIN"/>
    <property type="match status" value="1"/>
</dbReference>
<sequence length="329" mass="33964">MPAAATLSVPVPAPIHAVIAAACHALETGAAATLVVVVETDGSTYAQPGGLALFGPGAARTGWLSGGCLEPAIARRAAHSADTGTLGWMEVDTRDDAALLSGSALGCRGRLRLALLPLREMPGLAIPLHAWIAGGGAAHWTIARDGGVALAVDQVRRAWRMPAGPVGWDGASAWTPRIDAPAHVLLCGGGPETPLLAPLLRDLGWRLTLAERRSAWTTLGALVHRLVPDPAAALAGAPCVDAALVMHHNFELDLEALAALAPAQVPFVGLLGPVRRRDDLFRVLAPDVRTALQGRLHAPVGLDLGGRGAEAIALSIAAQLQAWRHGRPT</sequence>
<dbReference type="PANTHER" id="PTHR30388:SF4">
    <property type="entry name" value="MOLYBDENUM COFACTOR INSERTION CHAPERONE PAOD"/>
    <property type="match status" value="1"/>
</dbReference>